<evidence type="ECO:0000313" key="11">
    <source>
        <dbReference type="EMBL" id="RKT69832.1"/>
    </source>
</evidence>
<feature type="transmembrane region" description="Helical" evidence="9">
    <location>
        <begin position="132"/>
        <end position="156"/>
    </location>
</feature>
<feature type="transmembrane region" description="Helical" evidence="9">
    <location>
        <begin position="163"/>
        <end position="182"/>
    </location>
</feature>
<accession>A0A495X768</accession>
<dbReference type="Pfam" id="PF01061">
    <property type="entry name" value="ABC2_membrane"/>
    <property type="match status" value="1"/>
</dbReference>
<reference evidence="11 12" key="1">
    <citation type="submission" date="2018-10" db="EMBL/GenBank/DDBJ databases">
        <title>Sequencing the genomes of 1000 actinobacteria strains.</title>
        <authorList>
            <person name="Klenk H.-P."/>
        </authorList>
    </citation>
    <scope>NUCLEOTIDE SEQUENCE [LARGE SCALE GENOMIC DNA]</scope>
    <source>
        <strain evidence="11 12">DSM 43911</strain>
    </source>
</reference>
<proteinExistence type="inferred from homology"/>
<keyword evidence="7 9" id="KW-0472">Membrane</keyword>
<dbReference type="AlphaFoldDB" id="A0A495X768"/>
<feature type="transmembrane region" description="Helical" evidence="9">
    <location>
        <begin position="220"/>
        <end position="242"/>
    </location>
</feature>
<comment type="similarity">
    <text evidence="2 9">Belongs to the ABC-2 integral membrane protein family.</text>
</comment>
<evidence type="ECO:0000256" key="3">
    <source>
        <dbReference type="ARBA" id="ARBA00022448"/>
    </source>
</evidence>
<keyword evidence="12" id="KW-1185">Reference proteome</keyword>
<name>A0A495X768_9PSEU</name>
<dbReference type="InterPro" id="IPR013525">
    <property type="entry name" value="ABC2_TM"/>
</dbReference>
<feature type="transmembrane region" description="Helical" evidence="9">
    <location>
        <begin position="97"/>
        <end position="126"/>
    </location>
</feature>
<dbReference type="GO" id="GO:0140359">
    <property type="term" value="F:ABC-type transporter activity"/>
    <property type="evidence" value="ECO:0007669"/>
    <property type="project" value="InterPro"/>
</dbReference>
<dbReference type="Proteomes" id="UP000272729">
    <property type="component" value="Unassembled WGS sequence"/>
</dbReference>
<evidence type="ECO:0000256" key="6">
    <source>
        <dbReference type="ARBA" id="ARBA00022989"/>
    </source>
</evidence>
<organism evidence="11 12">
    <name type="scientific">Saccharothrix variisporea</name>
    <dbReference type="NCBI Taxonomy" id="543527"/>
    <lineage>
        <taxon>Bacteria</taxon>
        <taxon>Bacillati</taxon>
        <taxon>Actinomycetota</taxon>
        <taxon>Actinomycetes</taxon>
        <taxon>Pseudonocardiales</taxon>
        <taxon>Pseudonocardiaceae</taxon>
        <taxon>Saccharothrix</taxon>
    </lineage>
</organism>
<evidence type="ECO:0000256" key="8">
    <source>
        <dbReference type="ARBA" id="ARBA00023251"/>
    </source>
</evidence>
<dbReference type="GO" id="GO:0043190">
    <property type="term" value="C:ATP-binding cassette (ABC) transporter complex"/>
    <property type="evidence" value="ECO:0007669"/>
    <property type="project" value="InterPro"/>
</dbReference>
<dbReference type="InterPro" id="IPR047817">
    <property type="entry name" value="ABC2_TM_bact-type"/>
</dbReference>
<evidence type="ECO:0000259" key="10">
    <source>
        <dbReference type="PROSITE" id="PS51012"/>
    </source>
</evidence>
<keyword evidence="6 9" id="KW-1133">Transmembrane helix</keyword>
<evidence type="ECO:0000256" key="4">
    <source>
        <dbReference type="ARBA" id="ARBA00022475"/>
    </source>
</evidence>
<dbReference type="PANTHER" id="PTHR30294:SF38">
    <property type="entry name" value="TRANSPORT PERMEASE PROTEIN"/>
    <property type="match status" value="1"/>
</dbReference>
<keyword evidence="4 9" id="KW-1003">Cell membrane</keyword>
<dbReference type="GO" id="GO:0046677">
    <property type="term" value="P:response to antibiotic"/>
    <property type="evidence" value="ECO:0007669"/>
    <property type="project" value="UniProtKB-KW"/>
</dbReference>
<keyword evidence="5 9" id="KW-0812">Transmembrane</keyword>
<keyword evidence="3 9" id="KW-0813">Transport</keyword>
<evidence type="ECO:0000313" key="12">
    <source>
        <dbReference type="Proteomes" id="UP000272729"/>
    </source>
</evidence>
<sequence length="247" mass="26582">MNTLSGANTLATTRRILTQLRHDHRTVALMVLMPSVLLVLLRYVFDSEQAFSRAAPALLGVFPFAIMFIVTSITTLRERLTATLERLMTMPIGKLDLLLGYALAFGLVAVVQVAVAATVALTWLGLEIEGSVALLVLIAVLDALLGMALGLFASAFARTEFQAVQFMPAIVMPQVLLCGLFVPRDQMATVLNWISDVMPLSYAVDALTQVTRSSDVDGTLVRNLLVIAGCALAALLLGAATLRRRTP</sequence>
<protein>
    <recommendedName>
        <fullName evidence="9">Transport permease protein</fullName>
    </recommendedName>
</protein>
<feature type="domain" description="ABC transmembrane type-2" evidence="10">
    <location>
        <begin position="17"/>
        <end position="245"/>
    </location>
</feature>
<dbReference type="EMBL" id="RBXR01000001">
    <property type="protein sequence ID" value="RKT69832.1"/>
    <property type="molecule type" value="Genomic_DNA"/>
</dbReference>
<evidence type="ECO:0000256" key="5">
    <source>
        <dbReference type="ARBA" id="ARBA00022692"/>
    </source>
</evidence>
<gene>
    <name evidence="11" type="ORF">DFJ66_3070</name>
</gene>
<keyword evidence="8" id="KW-0046">Antibiotic resistance</keyword>
<evidence type="ECO:0000256" key="1">
    <source>
        <dbReference type="ARBA" id="ARBA00004651"/>
    </source>
</evidence>
<dbReference type="InterPro" id="IPR000412">
    <property type="entry name" value="ABC_2_transport"/>
</dbReference>
<feature type="transmembrane region" description="Helical" evidence="9">
    <location>
        <begin position="27"/>
        <end position="45"/>
    </location>
</feature>
<evidence type="ECO:0000256" key="9">
    <source>
        <dbReference type="RuleBase" id="RU361157"/>
    </source>
</evidence>
<dbReference type="PANTHER" id="PTHR30294">
    <property type="entry name" value="MEMBRANE COMPONENT OF ABC TRANSPORTER YHHJ-RELATED"/>
    <property type="match status" value="1"/>
</dbReference>
<comment type="caution">
    <text evidence="11">The sequence shown here is derived from an EMBL/GenBank/DDBJ whole genome shotgun (WGS) entry which is preliminary data.</text>
</comment>
<dbReference type="InterPro" id="IPR051449">
    <property type="entry name" value="ABC-2_transporter_component"/>
</dbReference>
<feature type="transmembrane region" description="Helical" evidence="9">
    <location>
        <begin position="57"/>
        <end position="76"/>
    </location>
</feature>
<dbReference type="PROSITE" id="PS51012">
    <property type="entry name" value="ABC_TM2"/>
    <property type="match status" value="1"/>
</dbReference>
<comment type="subcellular location">
    <subcellularLocation>
        <location evidence="1 9">Cell membrane</location>
        <topology evidence="1 9">Multi-pass membrane protein</topology>
    </subcellularLocation>
</comment>
<evidence type="ECO:0000256" key="7">
    <source>
        <dbReference type="ARBA" id="ARBA00023136"/>
    </source>
</evidence>
<dbReference type="PIRSF" id="PIRSF006648">
    <property type="entry name" value="DrrB"/>
    <property type="match status" value="1"/>
</dbReference>
<evidence type="ECO:0000256" key="2">
    <source>
        <dbReference type="ARBA" id="ARBA00007783"/>
    </source>
</evidence>